<evidence type="ECO:0000259" key="1">
    <source>
        <dbReference type="PROSITE" id="PS51233"/>
    </source>
</evidence>
<protein>
    <recommendedName>
        <fullName evidence="1">VWFD domain-containing protein</fullName>
    </recommendedName>
</protein>
<proteinExistence type="predicted"/>
<dbReference type="Proteomes" id="UP001497497">
    <property type="component" value="Unassembled WGS sequence"/>
</dbReference>
<dbReference type="InterPro" id="IPR001846">
    <property type="entry name" value="VWF_type-D"/>
</dbReference>
<accession>A0AAV2IN04</accession>
<dbReference type="PROSITE" id="PS51233">
    <property type="entry name" value="VWFD"/>
    <property type="match status" value="1"/>
</dbReference>
<feature type="non-terminal residue" evidence="2">
    <location>
        <position position="1"/>
    </location>
</feature>
<keyword evidence="3" id="KW-1185">Reference proteome</keyword>
<evidence type="ECO:0000313" key="3">
    <source>
        <dbReference type="Proteomes" id="UP001497497"/>
    </source>
</evidence>
<gene>
    <name evidence="2" type="ORF">GSLYS_00021865001</name>
</gene>
<dbReference type="InterPro" id="IPR051495">
    <property type="entry name" value="Epithelial_Barrier/Signaling"/>
</dbReference>
<organism evidence="2 3">
    <name type="scientific">Lymnaea stagnalis</name>
    <name type="common">Great pond snail</name>
    <name type="synonym">Helix stagnalis</name>
    <dbReference type="NCBI Taxonomy" id="6523"/>
    <lineage>
        <taxon>Eukaryota</taxon>
        <taxon>Metazoa</taxon>
        <taxon>Spiralia</taxon>
        <taxon>Lophotrochozoa</taxon>
        <taxon>Mollusca</taxon>
        <taxon>Gastropoda</taxon>
        <taxon>Heterobranchia</taxon>
        <taxon>Euthyneura</taxon>
        <taxon>Panpulmonata</taxon>
        <taxon>Hygrophila</taxon>
        <taxon>Lymnaeoidea</taxon>
        <taxon>Lymnaeidae</taxon>
        <taxon>Lymnaea</taxon>
    </lineage>
</organism>
<dbReference type="PANTHER" id="PTHR13802">
    <property type="entry name" value="MUCIN 4-RELATED"/>
    <property type="match status" value="1"/>
</dbReference>
<dbReference type="AlphaFoldDB" id="A0AAV2IN04"/>
<feature type="non-terminal residue" evidence="2">
    <location>
        <position position="109"/>
    </location>
</feature>
<comment type="caution">
    <text evidence="2">The sequence shown here is derived from an EMBL/GenBank/DDBJ whole genome shotgun (WGS) entry which is preliminary data.</text>
</comment>
<dbReference type="PANTHER" id="PTHR13802:SF52">
    <property type="entry name" value="MUCIN-4"/>
    <property type="match status" value="1"/>
</dbReference>
<dbReference type="EMBL" id="CAXITT010001426">
    <property type="protein sequence ID" value="CAL1548548.1"/>
    <property type="molecule type" value="Genomic_DNA"/>
</dbReference>
<sequence length="109" mass="12140">EEDFNPHRWCCQDSSSPSKFCNLFNEVRPDYGCSLEAEFISGRALGDPHILTADGLSYTFNGLGEYILFKISVPFFMLQGRTKQVVNSQGIKVNATVFVAFAAQEGNYS</sequence>
<feature type="domain" description="VWFD" evidence="1">
    <location>
        <begin position="40"/>
        <end position="109"/>
    </location>
</feature>
<evidence type="ECO:0000313" key="2">
    <source>
        <dbReference type="EMBL" id="CAL1548548.1"/>
    </source>
</evidence>
<reference evidence="2 3" key="1">
    <citation type="submission" date="2024-04" db="EMBL/GenBank/DDBJ databases">
        <authorList>
            <consortium name="Genoscope - CEA"/>
            <person name="William W."/>
        </authorList>
    </citation>
    <scope>NUCLEOTIDE SEQUENCE [LARGE SCALE GENOMIC DNA]</scope>
</reference>
<name>A0AAV2IN04_LYMST</name>